<evidence type="ECO:0000256" key="10">
    <source>
        <dbReference type="SAM" id="MobiDB-lite"/>
    </source>
</evidence>
<dbReference type="SMART" id="SM00290">
    <property type="entry name" value="ZnF_UBP"/>
    <property type="match status" value="1"/>
</dbReference>
<keyword evidence="3 8" id="KW-0479">Metal-binding</keyword>
<dbReference type="GeneID" id="14925127"/>
<dbReference type="InterPro" id="IPR029035">
    <property type="entry name" value="DHS-like_NAD/FAD-binding_dom"/>
</dbReference>
<evidence type="ECO:0000256" key="1">
    <source>
        <dbReference type="ARBA" id="ARBA00012928"/>
    </source>
</evidence>
<dbReference type="Pfam" id="PF02146">
    <property type="entry name" value="SIR2"/>
    <property type="match status" value="1"/>
</dbReference>
<dbReference type="GO" id="GO:0000122">
    <property type="term" value="P:negative regulation of transcription by RNA polymerase II"/>
    <property type="evidence" value="ECO:0007669"/>
    <property type="project" value="TreeGrafter"/>
</dbReference>
<evidence type="ECO:0000256" key="2">
    <source>
        <dbReference type="ARBA" id="ARBA00022679"/>
    </source>
</evidence>
<dbReference type="Proteomes" id="UP000011083">
    <property type="component" value="Unassembled WGS sequence"/>
</dbReference>
<evidence type="ECO:0000259" key="11">
    <source>
        <dbReference type="PROSITE" id="PS50271"/>
    </source>
</evidence>
<dbReference type="InterPro" id="IPR004146">
    <property type="entry name" value="DC1"/>
</dbReference>
<dbReference type="SUPFAM" id="SSF57850">
    <property type="entry name" value="RING/U-box"/>
    <property type="match status" value="1"/>
</dbReference>
<dbReference type="PROSITE" id="PS50305">
    <property type="entry name" value="SIRTUIN"/>
    <property type="match status" value="1"/>
</dbReference>
<dbReference type="OrthoDB" id="30712at2759"/>
<dbReference type="InterPro" id="IPR001607">
    <property type="entry name" value="Znf_UBP"/>
</dbReference>
<feature type="region of interest" description="Disordered" evidence="10">
    <location>
        <begin position="513"/>
        <end position="534"/>
    </location>
</feature>
<dbReference type="Pfam" id="PF02148">
    <property type="entry name" value="zf-UBP"/>
    <property type="match status" value="1"/>
</dbReference>
<evidence type="ECO:0000256" key="8">
    <source>
        <dbReference type="PROSITE-ProRule" id="PRU00236"/>
    </source>
</evidence>
<dbReference type="Gene3D" id="3.40.50.1220">
    <property type="entry name" value="TPP-binding domain"/>
    <property type="match status" value="1"/>
</dbReference>
<dbReference type="InterPro" id="IPR013083">
    <property type="entry name" value="Znf_RING/FYVE/PHD"/>
</dbReference>
<dbReference type="AlphaFoldDB" id="L8HF60"/>
<dbReference type="PANTHER" id="PTHR11085">
    <property type="entry name" value="NAD-DEPENDENT PROTEIN DEACYLASE SIRTUIN-5, MITOCHONDRIAL-RELATED"/>
    <property type="match status" value="1"/>
</dbReference>
<dbReference type="InterPro" id="IPR003000">
    <property type="entry name" value="Sirtuin"/>
</dbReference>
<dbReference type="GO" id="GO:0008270">
    <property type="term" value="F:zinc ion binding"/>
    <property type="evidence" value="ECO:0007669"/>
    <property type="project" value="UniProtKB-KW"/>
</dbReference>
<sequence length="582" mass="65005">METTSFDEEKTGFYVTPKLDCPHIAQHVRCNASKEALKAVAALGPCETCHDPKENWACLQCGKKFCSRYVAGHMKEHNTQSGHAITVSYSDFSFWCYECDSYIAHDIFRPLLALLKESKFGDAGTGGRYTAHKTHTQMEEIEEKPEELAAKIKALAGMIRDSKHCVFFTGAGVSTSAGIPDYRGPEGVWTLKATGGQRKTKAVPMLSALPTVTHMAMVKLHDVDRMHYLVSQNVDGIHRKSGIHPQRLCELHGNSNLEVCCWCGKEYMRDFDTCHNSAAGSHETGRRCTAPGCGGPLLDTIINFGENLPKKDLERAYDECDKADLIVCLGSSLTVSPANDLPKRVAKRGGNLVIVNLQRTPLDSLSTLRIHGRTDEVMKGVMEELGIEVPSFILNRFVRVQHTKQSLTVEALDVDGTPISLFTTVKAQFLPAGKVHKKQTQSVLGRMETSYVFERTGDEDASEVKIELQFMGHYREPSFRFTYALEKESSDKRFMISFNPEEARWDIKEVESAGAAETEGKTGPEHWPKMAQDSTHEHPLKLKKAVYNGIYRCNKCMRPGTGWVYHCKPCAFDLHAFCCDKH</sequence>
<evidence type="ECO:0000313" key="14">
    <source>
        <dbReference type="Proteomes" id="UP000011083"/>
    </source>
</evidence>
<dbReference type="PROSITE" id="PS50271">
    <property type="entry name" value="ZF_UBP"/>
    <property type="match status" value="1"/>
</dbReference>
<dbReference type="EMBL" id="KB007837">
    <property type="protein sequence ID" value="ELR24124.1"/>
    <property type="molecule type" value="Genomic_DNA"/>
</dbReference>
<dbReference type="KEGG" id="acan:ACA1_153540"/>
<gene>
    <name evidence="13" type="ORF">ACA1_153540</name>
</gene>
<reference evidence="13 14" key="1">
    <citation type="journal article" date="2013" name="Genome Biol.">
        <title>Genome of Acanthamoeba castellanii highlights extensive lateral gene transfer and early evolution of tyrosine kinase signaling.</title>
        <authorList>
            <person name="Clarke M."/>
            <person name="Lohan A.J."/>
            <person name="Liu B."/>
            <person name="Lagkouvardos I."/>
            <person name="Roy S."/>
            <person name="Zafar N."/>
            <person name="Bertelli C."/>
            <person name="Schilde C."/>
            <person name="Kianianmomeni A."/>
            <person name="Burglin T.R."/>
            <person name="Frech C."/>
            <person name="Turcotte B."/>
            <person name="Kopec K.O."/>
            <person name="Synnott J.M."/>
            <person name="Choo C."/>
            <person name="Paponov I."/>
            <person name="Finkler A."/>
            <person name="Soon Heng Tan C."/>
            <person name="Hutchins A.P."/>
            <person name="Weinmeier T."/>
            <person name="Rattei T."/>
            <person name="Chu J.S."/>
            <person name="Gimenez G."/>
            <person name="Irimia M."/>
            <person name="Rigden D.J."/>
            <person name="Fitzpatrick D.A."/>
            <person name="Lorenzo-Morales J."/>
            <person name="Bateman A."/>
            <person name="Chiu C.H."/>
            <person name="Tang P."/>
            <person name="Hegemann P."/>
            <person name="Fromm H."/>
            <person name="Raoult D."/>
            <person name="Greub G."/>
            <person name="Miranda-Saavedra D."/>
            <person name="Chen N."/>
            <person name="Nash P."/>
            <person name="Ginger M.L."/>
            <person name="Horn M."/>
            <person name="Schaap P."/>
            <person name="Caler L."/>
            <person name="Loftus B."/>
        </authorList>
    </citation>
    <scope>NUCLEOTIDE SEQUENCE [LARGE SCALE GENOMIC DNA]</scope>
    <source>
        <strain evidence="13 14">Neff</strain>
    </source>
</reference>
<dbReference type="InterPro" id="IPR046349">
    <property type="entry name" value="C1-like_sf"/>
</dbReference>
<dbReference type="GO" id="GO:0005634">
    <property type="term" value="C:nucleus"/>
    <property type="evidence" value="ECO:0007669"/>
    <property type="project" value="TreeGrafter"/>
</dbReference>
<evidence type="ECO:0000256" key="9">
    <source>
        <dbReference type="PROSITE-ProRule" id="PRU00502"/>
    </source>
</evidence>
<dbReference type="RefSeq" id="XP_004353652.1">
    <property type="nucleotide sequence ID" value="XM_004353600.1"/>
</dbReference>
<feature type="active site" description="Proton acceptor" evidence="8">
    <location>
        <position position="252"/>
    </location>
</feature>
<evidence type="ECO:0000256" key="5">
    <source>
        <dbReference type="ARBA" id="ARBA00022833"/>
    </source>
</evidence>
<dbReference type="Gene3D" id="2.20.28.200">
    <property type="match status" value="1"/>
</dbReference>
<keyword evidence="2" id="KW-0808">Transferase</keyword>
<dbReference type="Gene3D" id="3.30.40.10">
    <property type="entry name" value="Zinc/RING finger domain, C3HC4 (zinc finger)"/>
    <property type="match status" value="1"/>
</dbReference>
<feature type="binding site" evidence="8">
    <location>
        <position position="288"/>
    </location>
    <ligand>
        <name>Zn(2+)</name>
        <dbReference type="ChEBI" id="CHEBI:29105"/>
    </ligand>
</feature>
<keyword evidence="5 8" id="KW-0862">Zinc</keyword>
<name>L8HF60_ACACF</name>
<evidence type="ECO:0000313" key="13">
    <source>
        <dbReference type="EMBL" id="ELR24124.1"/>
    </source>
</evidence>
<keyword evidence="9" id="KW-0863">Zinc-finger</keyword>
<evidence type="ECO:0000256" key="3">
    <source>
        <dbReference type="ARBA" id="ARBA00022723"/>
    </source>
</evidence>
<dbReference type="GO" id="GO:0070403">
    <property type="term" value="F:NAD+ binding"/>
    <property type="evidence" value="ECO:0007669"/>
    <property type="project" value="InterPro"/>
</dbReference>
<accession>L8HF60</accession>
<comment type="similarity">
    <text evidence="7">Belongs to the sirtuin family. Class IV subfamily.</text>
</comment>
<feature type="domain" description="UBP-type" evidence="11">
    <location>
        <begin position="19"/>
        <end position="122"/>
    </location>
</feature>
<dbReference type="PANTHER" id="PTHR11085:SF12">
    <property type="entry name" value="NAD-DEPENDENT PROTEIN DEACYLASE SIRTUIN-6"/>
    <property type="match status" value="1"/>
</dbReference>
<dbReference type="GO" id="GO:0003714">
    <property type="term" value="F:transcription corepressor activity"/>
    <property type="evidence" value="ECO:0007669"/>
    <property type="project" value="TreeGrafter"/>
</dbReference>
<feature type="binding site" evidence="8">
    <location>
        <position position="293"/>
    </location>
    <ligand>
        <name>Zn(2+)</name>
        <dbReference type="ChEBI" id="CHEBI:29105"/>
    </ligand>
</feature>
<keyword evidence="6" id="KW-0520">NAD</keyword>
<dbReference type="Pfam" id="PF03107">
    <property type="entry name" value="C1_2"/>
    <property type="match status" value="1"/>
</dbReference>
<dbReference type="FunFam" id="3.40.50.1220:FF:000038">
    <property type="entry name" value="NAD-dependent protein deacetylase sirtuin-6 isoform X2"/>
    <property type="match status" value="1"/>
</dbReference>
<feature type="compositionally biased region" description="Basic and acidic residues" evidence="10">
    <location>
        <begin position="518"/>
        <end position="534"/>
    </location>
</feature>
<feature type="binding site" evidence="8">
    <location>
        <position position="263"/>
    </location>
    <ligand>
        <name>Zn(2+)</name>
        <dbReference type="ChEBI" id="CHEBI:29105"/>
    </ligand>
</feature>
<dbReference type="SUPFAM" id="SSF52467">
    <property type="entry name" value="DHS-like NAD/FAD-binding domain"/>
    <property type="match status" value="1"/>
</dbReference>
<proteinExistence type="inferred from homology"/>
<feature type="domain" description="Deacetylase sirtuin-type" evidence="12">
    <location>
        <begin position="145"/>
        <end position="388"/>
    </location>
</feature>
<dbReference type="InterPro" id="IPR050134">
    <property type="entry name" value="NAD-dep_sirtuin_deacylases"/>
</dbReference>
<dbReference type="GO" id="GO:0017136">
    <property type="term" value="F:histone deacetylase activity, NAD-dependent"/>
    <property type="evidence" value="ECO:0007669"/>
    <property type="project" value="TreeGrafter"/>
</dbReference>
<dbReference type="STRING" id="1257118.L8HF60"/>
<dbReference type="InterPro" id="IPR026590">
    <property type="entry name" value="Ssirtuin_cat_dom"/>
</dbReference>
<evidence type="ECO:0000256" key="4">
    <source>
        <dbReference type="ARBA" id="ARBA00022737"/>
    </source>
</evidence>
<dbReference type="EC" id="2.3.1.286" evidence="1"/>
<dbReference type="SUPFAM" id="SSF57889">
    <property type="entry name" value="Cysteine-rich domain"/>
    <property type="match status" value="1"/>
</dbReference>
<dbReference type="VEuPathDB" id="AmoebaDB:ACA1_153540"/>
<keyword evidence="4" id="KW-0677">Repeat</keyword>
<evidence type="ECO:0000256" key="7">
    <source>
        <dbReference type="ARBA" id="ARBA00038170"/>
    </source>
</evidence>
<keyword evidence="14" id="KW-1185">Reference proteome</keyword>
<evidence type="ECO:0000259" key="12">
    <source>
        <dbReference type="PROSITE" id="PS50305"/>
    </source>
</evidence>
<evidence type="ECO:0000256" key="6">
    <source>
        <dbReference type="ARBA" id="ARBA00023027"/>
    </source>
</evidence>
<feature type="binding site" evidence="8">
    <location>
        <position position="260"/>
    </location>
    <ligand>
        <name>Zn(2+)</name>
        <dbReference type="ChEBI" id="CHEBI:29105"/>
    </ligand>
</feature>
<protein>
    <recommendedName>
        <fullName evidence="1">protein acetyllysine N-acetyltransferase</fullName>
        <ecNumber evidence="1">2.3.1.286</ecNumber>
    </recommendedName>
</protein>
<organism evidence="13 14">
    <name type="scientific">Acanthamoeba castellanii (strain ATCC 30010 / Neff)</name>
    <dbReference type="NCBI Taxonomy" id="1257118"/>
    <lineage>
        <taxon>Eukaryota</taxon>
        <taxon>Amoebozoa</taxon>
        <taxon>Discosea</taxon>
        <taxon>Longamoebia</taxon>
        <taxon>Centramoebida</taxon>
        <taxon>Acanthamoebidae</taxon>
        <taxon>Acanthamoeba</taxon>
    </lineage>
</organism>